<dbReference type="SUPFAM" id="SSF55594">
    <property type="entry name" value="HPr-like"/>
    <property type="match status" value="1"/>
</dbReference>
<dbReference type="RefSeq" id="WP_073275391.1">
    <property type="nucleotide sequence ID" value="NZ_FRAC01000010.1"/>
</dbReference>
<dbReference type="InterPro" id="IPR050399">
    <property type="entry name" value="HPr"/>
</dbReference>
<evidence type="ECO:0000256" key="3">
    <source>
        <dbReference type="ARBA" id="ARBA00022683"/>
    </source>
</evidence>
<dbReference type="InterPro" id="IPR000032">
    <property type="entry name" value="HPr-like"/>
</dbReference>
<keyword evidence="3" id="KW-0598">Phosphotransferase system</keyword>
<dbReference type="PANTHER" id="PTHR33705">
    <property type="entry name" value="PHOSPHOCARRIER PROTEIN HPR"/>
    <property type="match status" value="1"/>
</dbReference>
<evidence type="ECO:0000256" key="2">
    <source>
        <dbReference type="ARBA" id="ARBA00022490"/>
    </source>
</evidence>
<feature type="domain" description="HPr" evidence="4">
    <location>
        <begin position="1"/>
        <end position="85"/>
    </location>
</feature>
<protein>
    <submittedName>
        <fullName evidence="5">Phosphocarrier protein</fullName>
    </submittedName>
</protein>
<sequence length="85" mass="9536">MKTFNYTIKDELGIHARPAGLLVKEATKFKSSLTLKKGEKEADLKRLFAVMGLAVKNTDTVTVLINGEDEEEAYEAIRQFFEGNL</sequence>
<keyword evidence="6" id="KW-1185">Reference proteome</keyword>
<dbReference type="Pfam" id="PF00381">
    <property type="entry name" value="PTS-HPr"/>
    <property type="match status" value="1"/>
</dbReference>
<dbReference type="Gene3D" id="3.30.1340.10">
    <property type="entry name" value="HPr-like"/>
    <property type="match status" value="1"/>
</dbReference>
<dbReference type="STRING" id="1121322.SAMN02745136_02004"/>
<evidence type="ECO:0000313" key="5">
    <source>
        <dbReference type="EMBL" id="SHK22931.1"/>
    </source>
</evidence>
<reference evidence="5 6" key="1">
    <citation type="submission" date="2016-11" db="EMBL/GenBank/DDBJ databases">
        <authorList>
            <person name="Jaros S."/>
            <person name="Januszkiewicz K."/>
            <person name="Wedrychowicz H."/>
        </authorList>
    </citation>
    <scope>NUCLEOTIDE SEQUENCE [LARGE SCALE GENOMIC DNA]</scope>
    <source>
        <strain evidence="5 6">DSM 15929</strain>
    </source>
</reference>
<organism evidence="5 6">
    <name type="scientific">Anaerocolumna jejuensis DSM 15929</name>
    <dbReference type="NCBI Taxonomy" id="1121322"/>
    <lineage>
        <taxon>Bacteria</taxon>
        <taxon>Bacillati</taxon>
        <taxon>Bacillota</taxon>
        <taxon>Clostridia</taxon>
        <taxon>Lachnospirales</taxon>
        <taxon>Lachnospiraceae</taxon>
        <taxon>Anaerocolumna</taxon>
    </lineage>
</organism>
<dbReference type="PROSITE" id="PS51350">
    <property type="entry name" value="PTS_HPR_DOM"/>
    <property type="match status" value="1"/>
</dbReference>
<evidence type="ECO:0000256" key="1">
    <source>
        <dbReference type="ARBA" id="ARBA00004496"/>
    </source>
</evidence>
<evidence type="ECO:0000259" key="4">
    <source>
        <dbReference type="PROSITE" id="PS51350"/>
    </source>
</evidence>
<dbReference type="PANTHER" id="PTHR33705:SF2">
    <property type="entry name" value="PHOSPHOCARRIER PROTEIN NPR"/>
    <property type="match status" value="1"/>
</dbReference>
<dbReference type="PRINTS" id="PR00107">
    <property type="entry name" value="PHOSPHOCPHPR"/>
</dbReference>
<evidence type="ECO:0000313" key="6">
    <source>
        <dbReference type="Proteomes" id="UP000184386"/>
    </source>
</evidence>
<dbReference type="CDD" id="cd00367">
    <property type="entry name" value="PTS-HPr_like"/>
    <property type="match status" value="1"/>
</dbReference>
<dbReference type="Proteomes" id="UP000184386">
    <property type="component" value="Unassembled WGS sequence"/>
</dbReference>
<dbReference type="GO" id="GO:0005737">
    <property type="term" value="C:cytoplasm"/>
    <property type="evidence" value="ECO:0007669"/>
    <property type="project" value="UniProtKB-SubCell"/>
</dbReference>
<dbReference type="NCBIfam" id="TIGR01003">
    <property type="entry name" value="PTS_HPr_family"/>
    <property type="match status" value="1"/>
</dbReference>
<accession>A0A1M6QRP1</accession>
<proteinExistence type="predicted"/>
<comment type="subcellular location">
    <subcellularLocation>
        <location evidence="1">Cytoplasm</location>
    </subcellularLocation>
</comment>
<gene>
    <name evidence="5" type="ORF">SAMN02745136_02004</name>
</gene>
<dbReference type="GO" id="GO:0009401">
    <property type="term" value="P:phosphoenolpyruvate-dependent sugar phosphotransferase system"/>
    <property type="evidence" value="ECO:0007669"/>
    <property type="project" value="UniProtKB-KW"/>
</dbReference>
<dbReference type="OrthoDB" id="9809047at2"/>
<name>A0A1M6QRP1_9FIRM</name>
<dbReference type="AlphaFoldDB" id="A0A1M6QRP1"/>
<keyword evidence="2" id="KW-0963">Cytoplasm</keyword>
<dbReference type="EMBL" id="FRAC01000010">
    <property type="protein sequence ID" value="SHK22931.1"/>
    <property type="molecule type" value="Genomic_DNA"/>
</dbReference>
<dbReference type="InterPro" id="IPR035895">
    <property type="entry name" value="HPr-like_sf"/>
</dbReference>